<keyword evidence="13" id="KW-1185">Reference proteome</keyword>
<comment type="catalytic activity">
    <reaction evidence="9">
        <text>alpha-D-glucose 1-phosphate + ATP + H(+) = ADP-alpha-D-glucose + diphosphate</text>
        <dbReference type="Rhea" id="RHEA:12120"/>
        <dbReference type="ChEBI" id="CHEBI:15378"/>
        <dbReference type="ChEBI" id="CHEBI:30616"/>
        <dbReference type="ChEBI" id="CHEBI:33019"/>
        <dbReference type="ChEBI" id="CHEBI:57498"/>
        <dbReference type="ChEBI" id="CHEBI:58601"/>
        <dbReference type="EC" id="2.7.7.27"/>
    </reaction>
</comment>
<dbReference type="InterPro" id="IPR011004">
    <property type="entry name" value="Trimer_LpxA-like_sf"/>
</dbReference>
<keyword evidence="6 9" id="KW-0067">ATP-binding</keyword>
<dbReference type="NCBIfam" id="NF001947">
    <property type="entry name" value="PRK00725.1"/>
    <property type="match status" value="1"/>
</dbReference>
<evidence type="ECO:0000256" key="6">
    <source>
        <dbReference type="ARBA" id="ARBA00022840"/>
    </source>
</evidence>
<dbReference type="GO" id="GO:0005524">
    <property type="term" value="F:ATP binding"/>
    <property type="evidence" value="ECO:0007669"/>
    <property type="project" value="UniProtKB-KW"/>
</dbReference>
<gene>
    <name evidence="9" type="primary">glgC</name>
    <name evidence="12" type="ORF">WM2015_744</name>
</gene>
<dbReference type="SUPFAM" id="SSF51161">
    <property type="entry name" value="Trimeric LpxA-like enzymes"/>
    <property type="match status" value="1"/>
</dbReference>
<name>A0A0K0XTY8_9GAMM</name>
<reference evidence="12 13" key="1">
    <citation type="submission" date="2015-07" db="EMBL/GenBank/DDBJ databases">
        <authorList>
            <person name="Noorani M."/>
        </authorList>
    </citation>
    <scope>NUCLEOTIDE SEQUENCE [LARGE SCALE GENOMIC DNA]</scope>
    <source>
        <strain evidence="12 13">KCTC 42284</strain>
    </source>
</reference>
<organism evidence="12 13">
    <name type="scientific">Wenzhouxiangella marina</name>
    <dbReference type="NCBI Taxonomy" id="1579979"/>
    <lineage>
        <taxon>Bacteria</taxon>
        <taxon>Pseudomonadati</taxon>
        <taxon>Pseudomonadota</taxon>
        <taxon>Gammaproteobacteria</taxon>
        <taxon>Chromatiales</taxon>
        <taxon>Wenzhouxiangellaceae</taxon>
        <taxon>Wenzhouxiangella</taxon>
    </lineage>
</organism>
<protein>
    <recommendedName>
        <fullName evidence="9">Glucose-1-phosphate adenylyltransferase</fullName>
        <ecNumber evidence="9">2.7.7.27</ecNumber>
    </recommendedName>
    <alternativeName>
        <fullName evidence="9">ADP-glucose pyrophosphorylase</fullName>
        <shortName evidence="9">ADPGlc PPase</shortName>
    </alternativeName>
    <alternativeName>
        <fullName evidence="9">ADP-glucose synthase</fullName>
    </alternativeName>
</protein>
<dbReference type="UniPathway" id="UPA00164"/>
<dbReference type="PROSITE" id="PS00810">
    <property type="entry name" value="ADP_GLC_PYROPHOSPH_3"/>
    <property type="match status" value="1"/>
</dbReference>
<feature type="binding site" evidence="9">
    <location>
        <begin position="189"/>
        <end position="190"/>
    </location>
    <ligand>
        <name>alpha-D-glucose 1-phosphate</name>
        <dbReference type="ChEBI" id="CHEBI:58601"/>
    </ligand>
</feature>
<evidence type="ECO:0000259" key="11">
    <source>
        <dbReference type="Pfam" id="PF24894"/>
    </source>
</evidence>
<dbReference type="STRING" id="1579979.WM2015_744"/>
<dbReference type="PROSITE" id="PS00808">
    <property type="entry name" value="ADP_GLC_PYROPHOSPH_1"/>
    <property type="match status" value="1"/>
</dbReference>
<dbReference type="Pfam" id="PF24894">
    <property type="entry name" value="Hexapep_GlmU"/>
    <property type="match status" value="1"/>
</dbReference>
<evidence type="ECO:0000256" key="1">
    <source>
        <dbReference type="ARBA" id="ARBA00010443"/>
    </source>
</evidence>
<keyword evidence="8 9" id="KW-0119">Carbohydrate metabolism</keyword>
<feature type="binding site" evidence="9">
    <location>
        <position position="109"/>
    </location>
    <ligand>
        <name>alpha-D-glucose 1-phosphate</name>
        <dbReference type="ChEBI" id="CHEBI:58601"/>
    </ligand>
</feature>
<dbReference type="KEGG" id="wma:WM2015_744"/>
<dbReference type="EMBL" id="CP012154">
    <property type="protein sequence ID" value="AKS41125.1"/>
    <property type="molecule type" value="Genomic_DNA"/>
</dbReference>
<evidence type="ECO:0000256" key="7">
    <source>
        <dbReference type="ARBA" id="ARBA00023056"/>
    </source>
</evidence>
<dbReference type="Pfam" id="PF00483">
    <property type="entry name" value="NTP_transferase"/>
    <property type="match status" value="1"/>
</dbReference>
<keyword evidence="3 9" id="KW-0808">Transferase</keyword>
<comment type="similarity">
    <text evidence="1 9">Belongs to the bacterial/plant glucose-1-phosphate adenylyltransferase family.</text>
</comment>
<dbReference type="InterPro" id="IPR011831">
    <property type="entry name" value="ADP-Glc_PPase"/>
</dbReference>
<evidence type="ECO:0000313" key="13">
    <source>
        <dbReference type="Proteomes" id="UP000066624"/>
    </source>
</evidence>
<dbReference type="PROSITE" id="PS00809">
    <property type="entry name" value="ADP_GLC_PYROPHOSPH_2"/>
    <property type="match status" value="1"/>
</dbReference>
<dbReference type="EC" id="2.7.7.27" evidence="9"/>
<evidence type="ECO:0000256" key="9">
    <source>
        <dbReference type="HAMAP-Rule" id="MF_00624"/>
    </source>
</evidence>
<comment type="pathway">
    <text evidence="9">Glycan biosynthesis; glycogen biosynthesis.</text>
</comment>
<comment type="function">
    <text evidence="9">Involved in the biosynthesis of ADP-glucose, a building block required for the elongation reactions to produce glycogen. Catalyzes the reaction between ATP and alpha-D-glucose 1-phosphate (G1P) to produce pyrophosphate and ADP-Glc.</text>
</comment>
<dbReference type="Gene3D" id="2.160.10.10">
    <property type="entry name" value="Hexapeptide repeat proteins"/>
    <property type="match status" value="1"/>
</dbReference>
<feature type="site" description="Could play a key role in the communication between the regulatory and the substrate sites" evidence="9">
    <location>
        <position position="69"/>
    </location>
</feature>
<dbReference type="OrthoDB" id="9801810at2"/>
<dbReference type="GO" id="GO:0005978">
    <property type="term" value="P:glycogen biosynthetic process"/>
    <property type="evidence" value="ECO:0007669"/>
    <property type="project" value="UniProtKB-UniRule"/>
</dbReference>
<dbReference type="InterPro" id="IPR005835">
    <property type="entry name" value="NTP_transferase_dom"/>
</dbReference>
<feature type="domain" description="Glucose-1-phosphate adenylyltransferase/Bifunctional protein GlmU-like C-terminal hexapeptide" evidence="11">
    <location>
        <begin position="305"/>
        <end position="408"/>
    </location>
</feature>
<evidence type="ECO:0000256" key="3">
    <source>
        <dbReference type="ARBA" id="ARBA00022679"/>
    </source>
</evidence>
<dbReference type="CDD" id="cd04651">
    <property type="entry name" value="LbH_G1P_AT_C"/>
    <property type="match status" value="1"/>
</dbReference>
<dbReference type="GO" id="GO:0008878">
    <property type="term" value="F:glucose-1-phosphate adenylyltransferase activity"/>
    <property type="evidence" value="ECO:0007669"/>
    <property type="project" value="UniProtKB-UniRule"/>
</dbReference>
<dbReference type="PANTHER" id="PTHR43523">
    <property type="entry name" value="GLUCOSE-1-PHOSPHATE ADENYLYLTRANSFERASE-RELATED"/>
    <property type="match status" value="1"/>
</dbReference>
<evidence type="ECO:0000256" key="8">
    <source>
        <dbReference type="ARBA" id="ARBA00023277"/>
    </source>
</evidence>
<dbReference type="PANTHER" id="PTHR43523:SF2">
    <property type="entry name" value="GLUCOSE-1-PHOSPHATE ADENYLYLTRANSFERASE"/>
    <property type="match status" value="1"/>
</dbReference>
<evidence type="ECO:0000313" key="12">
    <source>
        <dbReference type="EMBL" id="AKS41125.1"/>
    </source>
</evidence>
<keyword evidence="2 9" id="KW-0321">Glycogen metabolism</keyword>
<evidence type="ECO:0000256" key="4">
    <source>
        <dbReference type="ARBA" id="ARBA00022695"/>
    </source>
</evidence>
<dbReference type="NCBIfam" id="NF002023">
    <property type="entry name" value="PRK00844.1"/>
    <property type="match status" value="1"/>
</dbReference>
<dbReference type="InterPro" id="IPR056818">
    <property type="entry name" value="GlmU/GlgC-like_hexapep"/>
</dbReference>
<dbReference type="CDD" id="cd02508">
    <property type="entry name" value="ADP_Glucose_PP"/>
    <property type="match status" value="1"/>
</dbReference>
<dbReference type="SUPFAM" id="SSF53448">
    <property type="entry name" value="Nucleotide-diphospho-sugar transferases"/>
    <property type="match status" value="1"/>
</dbReference>
<dbReference type="NCBIfam" id="TIGR02091">
    <property type="entry name" value="glgC"/>
    <property type="match status" value="1"/>
</dbReference>
<keyword evidence="5 9" id="KW-0547">Nucleotide-binding</keyword>
<accession>A0A0K0XTY8</accession>
<comment type="subunit">
    <text evidence="9">Homotetramer.</text>
</comment>
<dbReference type="InterPro" id="IPR005836">
    <property type="entry name" value="ADP_Glu_pyroP_CS"/>
</dbReference>
<feature type="domain" description="Nucleotidyl transferase" evidence="10">
    <location>
        <begin position="17"/>
        <end position="283"/>
    </location>
</feature>
<dbReference type="PATRIC" id="fig|1579979.3.peg.759"/>
<keyword evidence="4 9" id="KW-0548">Nucleotidyltransferase</keyword>
<evidence type="ECO:0000256" key="5">
    <source>
        <dbReference type="ARBA" id="ARBA00022741"/>
    </source>
</evidence>
<dbReference type="Proteomes" id="UP000066624">
    <property type="component" value="Chromosome"/>
</dbReference>
<keyword evidence="7 9" id="KW-0320">Glycogen biosynthesis</keyword>
<dbReference type="AlphaFoldDB" id="A0A0K0XTY8"/>
<feature type="site" description="Could play a key role in the communication between the regulatory and the substrate sites" evidence="9">
    <location>
        <position position="108"/>
    </location>
</feature>
<dbReference type="HAMAP" id="MF_00624">
    <property type="entry name" value="GlgC"/>
    <property type="match status" value="1"/>
</dbReference>
<feature type="binding site" evidence="9">
    <location>
        <position position="207"/>
    </location>
    <ligand>
        <name>alpha-D-glucose 1-phosphate</name>
        <dbReference type="ChEBI" id="CHEBI:58601"/>
    </ligand>
</feature>
<dbReference type="Gene3D" id="3.90.550.10">
    <property type="entry name" value="Spore Coat Polysaccharide Biosynthesis Protein SpsA, Chain A"/>
    <property type="match status" value="1"/>
</dbReference>
<proteinExistence type="inferred from homology"/>
<dbReference type="InterPro" id="IPR023049">
    <property type="entry name" value="GlgC_bac"/>
</dbReference>
<evidence type="ECO:0000256" key="2">
    <source>
        <dbReference type="ARBA" id="ARBA00022600"/>
    </source>
</evidence>
<feature type="binding site" evidence="9">
    <location>
        <position position="174"/>
    </location>
    <ligand>
        <name>alpha-D-glucose 1-phosphate</name>
        <dbReference type="ChEBI" id="CHEBI:58601"/>
    </ligand>
</feature>
<dbReference type="InterPro" id="IPR029044">
    <property type="entry name" value="Nucleotide-diphossugar_trans"/>
</dbReference>
<sequence length="444" mass="49960">MSDGTRYVSRLTRETQALVLAGGRGSRLKMLTDWRAKPAVPFGGQFRIIDFALSNCLHSNIRRISVMTQYKSHSLIRHLMRGWNRLNNDYGGILDVIPAQQWLDEESWYSGTANAVYQGLDILEAYHHKYTLILAGDHIYKMDYGEMLGAHARKRALITVACNVVPIEEAHHFGVIEVDDDDRIIGFEEKPERPKSLPHDPERALVSMGLYVFCSRFLHDSLERDAKDPNSSHDFGKDIIPNAVASRVPVFAFPLHQATPGKPYWRDVGTIDAFFQAHMELLEDEPVMDMNDPSWPIYTKLVQSPPARFTDHGPEGGCKIIDSIVSNGCVVSDSRLEQTLLSSDCRVAHSCRLDRVVALPGCEIRAGCRLNNVLLDNGCILPEGTVIGMDPDEDARRFHLTDGGVVVVNREMLGQERRYQPADLNHMPNLARRRSSGEEDENDD</sequence>
<evidence type="ECO:0000259" key="10">
    <source>
        <dbReference type="Pfam" id="PF00483"/>
    </source>
</evidence>